<dbReference type="SUPFAM" id="SSF102462">
    <property type="entry name" value="Peptidyl-tRNA hydrolase II"/>
    <property type="match status" value="1"/>
</dbReference>
<dbReference type="InterPro" id="IPR023476">
    <property type="entry name" value="Pep_tRNA_hydro_II_dom_sf"/>
</dbReference>
<gene>
    <name evidence="5" type="ordered locus">SBI_03072</name>
</gene>
<dbReference type="EC" id="3.1.1.29" evidence="1"/>
<evidence type="ECO:0000256" key="2">
    <source>
        <dbReference type="ARBA" id="ARBA00022801"/>
    </source>
</evidence>
<dbReference type="eggNOG" id="COG1990">
    <property type="taxonomic scope" value="Bacteria"/>
</dbReference>
<proteinExistence type="predicted"/>
<reference evidence="5 6" key="1">
    <citation type="journal article" date="2010" name="J. Bacteriol.">
        <title>Genome sequence of the milbemycin-producing bacterium Streptomyces bingchenggensis.</title>
        <authorList>
            <person name="Wang X.J."/>
            <person name="Yan Y.J."/>
            <person name="Zhang B."/>
            <person name="An J."/>
            <person name="Wang J.J."/>
            <person name="Tian J."/>
            <person name="Jiang L."/>
            <person name="Chen Y.H."/>
            <person name="Huang S.X."/>
            <person name="Yin M."/>
            <person name="Zhang J."/>
            <person name="Gao A.L."/>
            <person name="Liu C.X."/>
            <person name="Zhu Z.X."/>
            <person name="Xiang W.S."/>
        </authorList>
    </citation>
    <scope>NUCLEOTIDE SEQUENCE [LARGE SCALE GENOMIC DNA]</scope>
    <source>
        <strain evidence="5 6">BCW-1</strain>
    </source>
</reference>
<dbReference type="Gene3D" id="3.40.1490.10">
    <property type="entry name" value="Bit1"/>
    <property type="match status" value="1"/>
</dbReference>
<keyword evidence="2" id="KW-0378">Hydrolase</keyword>
<sequence length="278" mass="29579">MDGAGGTLGRVTSSDTRPDAPTSSDDRVRNSPFRHSETDRDAAPQFVLPLVVRIEKAAPPARTDALETAARAVLVLLSDERATAADGEWTEAVRSWQDARIRKVVRRARGAEWRRAEGLPGITLGGRAAVDGGPPAAEVRVFPPVPLDSWPKDLAKLQVSGTDLDDPEPPSAPGLAEPVLWLNPEITMSAGKAMAQAGHGTQLAWWELDDAARAAWRSAGFPLSVRTPSAEQWARLVAAGLPVVRDAGYTEIAPGSCTVVADHPALRRPGPSHRVDGL</sequence>
<comment type="catalytic activity">
    <reaction evidence="3">
        <text>an N-acyl-L-alpha-aminoacyl-tRNA + H2O = an N-acyl-L-amino acid + a tRNA + H(+)</text>
        <dbReference type="Rhea" id="RHEA:54448"/>
        <dbReference type="Rhea" id="RHEA-COMP:10123"/>
        <dbReference type="Rhea" id="RHEA-COMP:13883"/>
        <dbReference type="ChEBI" id="CHEBI:15377"/>
        <dbReference type="ChEBI" id="CHEBI:15378"/>
        <dbReference type="ChEBI" id="CHEBI:59874"/>
        <dbReference type="ChEBI" id="CHEBI:78442"/>
        <dbReference type="ChEBI" id="CHEBI:138191"/>
        <dbReference type="EC" id="3.1.1.29"/>
    </reaction>
</comment>
<dbReference type="HOGENOM" id="CLU_090594_0_0_11"/>
<evidence type="ECO:0000313" key="6">
    <source>
        <dbReference type="Proteomes" id="UP000000377"/>
    </source>
</evidence>
<dbReference type="AlphaFoldDB" id="D7C6H6"/>
<dbReference type="Proteomes" id="UP000000377">
    <property type="component" value="Chromosome"/>
</dbReference>
<evidence type="ECO:0000256" key="3">
    <source>
        <dbReference type="ARBA" id="ARBA00048707"/>
    </source>
</evidence>
<evidence type="ECO:0000313" key="5">
    <source>
        <dbReference type="EMBL" id="ADI06193.1"/>
    </source>
</evidence>
<evidence type="ECO:0000256" key="4">
    <source>
        <dbReference type="SAM" id="MobiDB-lite"/>
    </source>
</evidence>
<accession>D7C6H6</accession>
<dbReference type="RefSeq" id="WP_014175670.1">
    <property type="nucleotide sequence ID" value="NC_016582.1"/>
</dbReference>
<organism evidence="5 6">
    <name type="scientific">Streptomyces bingchenggensis (strain BCW-1)</name>
    <dbReference type="NCBI Taxonomy" id="749414"/>
    <lineage>
        <taxon>Bacteria</taxon>
        <taxon>Bacillati</taxon>
        <taxon>Actinomycetota</taxon>
        <taxon>Actinomycetes</taxon>
        <taxon>Kitasatosporales</taxon>
        <taxon>Streptomycetaceae</taxon>
        <taxon>Streptomyces</taxon>
    </lineage>
</organism>
<dbReference type="STRING" id="749414.SBI_03072"/>
<dbReference type="GO" id="GO:0004045">
    <property type="term" value="F:peptidyl-tRNA hydrolase activity"/>
    <property type="evidence" value="ECO:0007669"/>
    <property type="project" value="UniProtKB-EC"/>
</dbReference>
<dbReference type="InterPro" id="IPR002833">
    <property type="entry name" value="PTH2"/>
</dbReference>
<protein>
    <recommendedName>
        <fullName evidence="1">peptidyl-tRNA hydrolase</fullName>
        <ecNumber evidence="1">3.1.1.29</ecNumber>
    </recommendedName>
</protein>
<dbReference type="EMBL" id="CP002047">
    <property type="protein sequence ID" value="ADI06193.1"/>
    <property type="molecule type" value="Genomic_DNA"/>
</dbReference>
<feature type="compositionally biased region" description="Basic and acidic residues" evidence="4">
    <location>
        <begin position="24"/>
        <end position="41"/>
    </location>
</feature>
<name>D7C6H6_STRBB</name>
<keyword evidence="6" id="KW-1185">Reference proteome</keyword>
<evidence type="ECO:0000256" key="1">
    <source>
        <dbReference type="ARBA" id="ARBA00013260"/>
    </source>
</evidence>
<dbReference type="PATRIC" id="fig|749414.3.peg.3186"/>
<dbReference type="KEGG" id="sbh:SBI_03072"/>
<feature type="region of interest" description="Disordered" evidence="4">
    <location>
        <begin position="1"/>
        <end position="41"/>
    </location>
</feature>
<dbReference type="Pfam" id="PF01981">
    <property type="entry name" value="PTH2"/>
    <property type="match status" value="1"/>
</dbReference>